<evidence type="ECO:0000313" key="1">
    <source>
        <dbReference type="EMBL" id="CAK5265879.1"/>
    </source>
</evidence>
<reference evidence="2" key="1">
    <citation type="submission" date="2023-11" db="EMBL/GenBank/DDBJ databases">
        <authorList>
            <person name="De Vega J J."/>
            <person name="De Vega J J."/>
        </authorList>
    </citation>
    <scope>NUCLEOTIDE SEQUENCE</scope>
</reference>
<gene>
    <name evidence="2" type="ORF">MYCIT1_LOCUS32191</name>
    <name evidence="1" type="ORF">MYCIT1_LOCUS7221</name>
</gene>
<name>A0AAD2HS96_9AGAR</name>
<comment type="caution">
    <text evidence="2">The sequence shown here is derived from an EMBL/GenBank/DDBJ whole genome shotgun (WGS) entry which is preliminary data.</text>
</comment>
<protein>
    <submittedName>
        <fullName evidence="2">Uncharacterized protein</fullName>
    </submittedName>
</protein>
<dbReference type="EMBL" id="CAVNYO010000102">
    <property type="protein sequence ID" value="CAK5265879.1"/>
    <property type="molecule type" value="Genomic_DNA"/>
</dbReference>
<evidence type="ECO:0000313" key="2">
    <source>
        <dbReference type="EMBL" id="CAK5281226.1"/>
    </source>
</evidence>
<sequence length="57" mass="6876">MLHTVCCGRSTFDATTIWDPGQHNRLLSPARRWETERWFQHKRRNGLSGSYICQWKR</sequence>
<evidence type="ECO:0000313" key="3">
    <source>
        <dbReference type="Proteomes" id="UP001295794"/>
    </source>
</evidence>
<dbReference type="EMBL" id="CAVNYO010000444">
    <property type="protein sequence ID" value="CAK5281226.1"/>
    <property type="molecule type" value="Genomic_DNA"/>
</dbReference>
<organism evidence="2 3">
    <name type="scientific">Mycena citricolor</name>
    <dbReference type="NCBI Taxonomy" id="2018698"/>
    <lineage>
        <taxon>Eukaryota</taxon>
        <taxon>Fungi</taxon>
        <taxon>Dikarya</taxon>
        <taxon>Basidiomycota</taxon>
        <taxon>Agaricomycotina</taxon>
        <taxon>Agaricomycetes</taxon>
        <taxon>Agaricomycetidae</taxon>
        <taxon>Agaricales</taxon>
        <taxon>Marasmiineae</taxon>
        <taxon>Mycenaceae</taxon>
        <taxon>Mycena</taxon>
    </lineage>
</organism>
<proteinExistence type="predicted"/>
<accession>A0AAD2HS96</accession>
<dbReference type="Proteomes" id="UP001295794">
    <property type="component" value="Unassembled WGS sequence"/>
</dbReference>
<dbReference type="AlphaFoldDB" id="A0AAD2HS96"/>
<keyword evidence="3" id="KW-1185">Reference proteome</keyword>